<gene>
    <name evidence="2" type="ORF">FB558_4635</name>
</gene>
<protein>
    <recommendedName>
        <fullName evidence="4">Phosphate transport regulator</fullName>
    </recommendedName>
</protein>
<dbReference type="Pfam" id="PF01865">
    <property type="entry name" value="PhoU_div"/>
    <property type="match status" value="1"/>
</dbReference>
<dbReference type="EMBL" id="VFPA01000002">
    <property type="protein sequence ID" value="TQM12058.1"/>
    <property type="molecule type" value="Genomic_DNA"/>
</dbReference>
<dbReference type="InterPro" id="IPR018445">
    <property type="entry name" value="Put_Phosphate_transp_reg"/>
</dbReference>
<dbReference type="Gene3D" id="1.20.58.220">
    <property type="entry name" value="Phosphate transport system protein phou homolog 2, domain 2"/>
    <property type="match status" value="1"/>
</dbReference>
<dbReference type="PANTHER" id="PTHR37298">
    <property type="entry name" value="UPF0111 PROTEIN YKAA"/>
    <property type="match status" value="1"/>
</dbReference>
<evidence type="ECO:0008006" key="4">
    <source>
        <dbReference type="Google" id="ProtNLM"/>
    </source>
</evidence>
<evidence type="ECO:0000313" key="2">
    <source>
        <dbReference type="EMBL" id="TQM12058.1"/>
    </source>
</evidence>
<evidence type="ECO:0000313" key="3">
    <source>
        <dbReference type="Proteomes" id="UP000315677"/>
    </source>
</evidence>
<dbReference type="InterPro" id="IPR038078">
    <property type="entry name" value="PhoU-like_sf"/>
</dbReference>
<sequence length="217" mass="24159">MGYNLRMAFRLTPHERGFYPLFTRAAENIVRAADDLALLVAAAPEDRPPLATRVKDAENAGDEVTHEILVKLNQTFVTPFDREDIYRLTSSLDDVVDFMEEAADRIVLYRLEELPPGMRTQVDVLRRAAAATAEAMPRLATMAELREYWVHVNSLEDEGDVAYRALLADLLAPPEGAPALDVLTILKLKEVVEVLEEAADAFEHVANTVESIAVKES</sequence>
<dbReference type="AlphaFoldDB" id="A0A543DRV4"/>
<evidence type="ECO:0000256" key="1">
    <source>
        <dbReference type="ARBA" id="ARBA00008591"/>
    </source>
</evidence>
<organism evidence="2 3">
    <name type="scientific">Pseudonocardia kunmingensis</name>
    <dbReference type="NCBI Taxonomy" id="630975"/>
    <lineage>
        <taxon>Bacteria</taxon>
        <taxon>Bacillati</taxon>
        <taxon>Actinomycetota</taxon>
        <taxon>Actinomycetes</taxon>
        <taxon>Pseudonocardiales</taxon>
        <taxon>Pseudonocardiaceae</taxon>
        <taxon>Pseudonocardia</taxon>
    </lineage>
</organism>
<comment type="caution">
    <text evidence="2">The sequence shown here is derived from an EMBL/GenBank/DDBJ whole genome shotgun (WGS) entry which is preliminary data.</text>
</comment>
<dbReference type="InterPro" id="IPR052912">
    <property type="entry name" value="UPF0111_domain"/>
</dbReference>
<name>A0A543DRV4_9PSEU</name>
<accession>A0A543DRV4</accession>
<proteinExistence type="inferred from homology"/>
<keyword evidence="3" id="KW-1185">Reference proteome</keyword>
<dbReference type="PANTHER" id="PTHR37298:SF1">
    <property type="entry name" value="UPF0111 PROTEIN YKAA"/>
    <property type="match status" value="1"/>
</dbReference>
<comment type="similarity">
    <text evidence="1">Belongs to the UPF0111 family.</text>
</comment>
<dbReference type="Proteomes" id="UP000315677">
    <property type="component" value="Unassembled WGS sequence"/>
</dbReference>
<reference evidence="2 3" key="1">
    <citation type="submission" date="2019-06" db="EMBL/GenBank/DDBJ databases">
        <title>Sequencing the genomes of 1000 actinobacteria strains.</title>
        <authorList>
            <person name="Klenk H.-P."/>
        </authorList>
    </citation>
    <scope>NUCLEOTIDE SEQUENCE [LARGE SCALE GENOMIC DNA]</scope>
    <source>
        <strain evidence="2 3">DSM 45301</strain>
    </source>
</reference>